<keyword evidence="2" id="KW-0732">Signal</keyword>
<feature type="signal peptide" evidence="2">
    <location>
        <begin position="1"/>
        <end position="22"/>
    </location>
</feature>
<accession>A9B5B4</accession>
<reference evidence="3 4" key="1">
    <citation type="journal article" date="2011" name="Stand. Genomic Sci.">
        <title>Complete genome sequence of the filamentous gliding predatory bacterium Herpetosiphon aurantiacus type strain (114-95(T)).</title>
        <authorList>
            <person name="Kiss H."/>
            <person name="Nett M."/>
            <person name="Domin N."/>
            <person name="Martin K."/>
            <person name="Maresca J.A."/>
            <person name="Copeland A."/>
            <person name="Lapidus A."/>
            <person name="Lucas S."/>
            <person name="Berry K.W."/>
            <person name="Glavina Del Rio T."/>
            <person name="Dalin E."/>
            <person name="Tice H."/>
            <person name="Pitluck S."/>
            <person name="Richardson P."/>
            <person name="Bruce D."/>
            <person name="Goodwin L."/>
            <person name="Han C."/>
            <person name="Detter J.C."/>
            <person name="Schmutz J."/>
            <person name="Brettin T."/>
            <person name="Land M."/>
            <person name="Hauser L."/>
            <person name="Kyrpides N.C."/>
            <person name="Ivanova N."/>
            <person name="Goker M."/>
            <person name="Woyke T."/>
            <person name="Klenk H.P."/>
            <person name="Bryant D.A."/>
        </authorList>
    </citation>
    <scope>NUCLEOTIDE SEQUENCE [LARGE SCALE GENOMIC DNA]</scope>
    <source>
        <strain evidence="4">ATCC 23779 / DSM 785 / 114-95</strain>
    </source>
</reference>
<keyword evidence="1" id="KW-1133">Transmembrane helix</keyword>
<protein>
    <submittedName>
        <fullName evidence="3">Uncharacterized protein</fullName>
    </submittedName>
</protein>
<keyword evidence="1" id="KW-0812">Transmembrane</keyword>
<evidence type="ECO:0000313" key="4">
    <source>
        <dbReference type="Proteomes" id="UP000000787"/>
    </source>
</evidence>
<evidence type="ECO:0000256" key="1">
    <source>
        <dbReference type="SAM" id="Phobius"/>
    </source>
</evidence>
<keyword evidence="4" id="KW-1185">Reference proteome</keyword>
<dbReference type="BioCyc" id="HAUR316274:GHYA-88-MONOMER"/>
<organism evidence="3 4">
    <name type="scientific">Herpetosiphon aurantiacus (strain ATCC 23779 / DSM 785 / 114-95)</name>
    <dbReference type="NCBI Taxonomy" id="316274"/>
    <lineage>
        <taxon>Bacteria</taxon>
        <taxon>Bacillati</taxon>
        <taxon>Chloroflexota</taxon>
        <taxon>Chloroflexia</taxon>
        <taxon>Herpetosiphonales</taxon>
        <taxon>Herpetosiphonaceae</taxon>
        <taxon>Herpetosiphon</taxon>
    </lineage>
</organism>
<dbReference type="HOGENOM" id="CLU_1141341_0_0_0"/>
<dbReference type="EMBL" id="CP000875">
    <property type="protein sequence ID" value="ABX02739.1"/>
    <property type="molecule type" value="Genomic_DNA"/>
</dbReference>
<feature type="transmembrane region" description="Helical" evidence="1">
    <location>
        <begin position="217"/>
        <end position="237"/>
    </location>
</feature>
<sequence length="243" mass="25800">MRWMFGFFATCLALWQISPAAACKMIEPTLDSVTQQSELVVIATVTKIEGSQATFSVEAPIKGNLPQNDLDVLNHQINNGADCQPTLGDGERFAEGSRWVLFLVPTTLDPDITWQTASFGDYGALKVEQDQVSYTEQGTPQQISLPDMVETLSNYASLAPNELVDPLPGGGAAAPAVEPQILPAPAPELIDTDPNANPVAQVDVAPTIAPTAAAPSWLPWVLVGVGVVAAIGALIGWQRSRRA</sequence>
<dbReference type="InParanoid" id="A9B5B4"/>
<dbReference type="KEGG" id="hau:Haur_0087"/>
<dbReference type="Proteomes" id="UP000000787">
    <property type="component" value="Chromosome"/>
</dbReference>
<dbReference type="STRING" id="316274.Haur_0087"/>
<gene>
    <name evidence="3" type="ordered locus">Haur_0087</name>
</gene>
<evidence type="ECO:0000256" key="2">
    <source>
        <dbReference type="SAM" id="SignalP"/>
    </source>
</evidence>
<feature type="chain" id="PRO_5002732473" evidence="2">
    <location>
        <begin position="23"/>
        <end position="243"/>
    </location>
</feature>
<keyword evidence="1" id="KW-0472">Membrane</keyword>
<dbReference type="AlphaFoldDB" id="A9B5B4"/>
<evidence type="ECO:0000313" key="3">
    <source>
        <dbReference type="EMBL" id="ABX02739.1"/>
    </source>
</evidence>
<name>A9B5B4_HERA2</name>
<proteinExistence type="predicted"/>